<gene>
    <name evidence="2" type="ORF">EZE20_19730</name>
</gene>
<keyword evidence="3" id="KW-1185">Reference proteome</keyword>
<dbReference type="Gene3D" id="3.60.15.10">
    <property type="entry name" value="Ribonuclease Z/Hydroxyacylglutathione hydrolase-like"/>
    <property type="match status" value="1"/>
</dbReference>
<reference evidence="2 3" key="1">
    <citation type="submission" date="2019-02" db="EMBL/GenBank/DDBJ databases">
        <title>Arundinibacter roseus gen. nov., sp. nov., a new member of the family Cytophagaceae.</title>
        <authorList>
            <person name="Szuroczki S."/>
            <person name="Khayer B."/>
            <person name="Sproer C."/>
            <person name="Toumi M."/>
            <person name="Szabo A."/>
            <person name="Felfoldi T."/>
            <person name="Schumann P."/>
            <person name="Toth E."/>
        </authorList>
    </citation>
    <scope>NUCLEOTIDE SEQUENCE [LARGE SCALE GENOMIC DNA]</scope>
    <source>
        <strain evidence="2 3">DMA-k-7a</strain>
    </source>
</reference>
<sequence length="191" mass="21708">ALRSGVKKVVTALGVGAHLEKWGYDSTQIQELDWQEEIVLDSTLTLTALPARHFSGRGFKRNQTLWASYMLRSPNYSIYIGGDSGYDAHFKQIGEKYGPIDLAILECGQYNEFWKYIHMMPEETAQAALDLQAKVLMPVHWSKFTLGLHPWYEPIERVVAAAAQRNIPLATPLIGQPVFIGKEYPTALWWR</sequence>
<dbReference type="GO" id="GO:0005737">
    <property type="term" value="C:cytoplasm"/>
    <property type="evidence" value="ECO:0007669"/>
    <property type="project" value="TreeGrafter"/>
</dbReference>
<dbReference type="InterPro" id="IPR036866">
    <property type="entry name" value="RibonucZ/Hydroxyglut_hydro"/>
</dbReference>
<comment type="caution">
    <text evidence="2">The sequence shown here is derived from an EMBL/GenBank/DDBJ whole genome shotgun (WGS) entry which is preliminary data.</text>
</comment>
<dbReference type="Proteomes" id="UP000295706">
    <property type="component" value="Unassembled WGS sequence"/>
</dbReference>
<dbReference type="InterPro" id="IPR001279">
    <property type="entry name" value="Metallo-B-lactamas"/>
</dbReference>
<feature type="non-terminal residue" evidence="2">
    <location>
        <position position="1"/>
    </location>
</feature>
<evidence type="ECO:0000313" key="2">
    <source>
        <dbReference type="EMBL" id="TDB61434.1"/>
    </source>
</evidence>
<dbReference type="SUPFAM" id="SSF56281">
    <property type="entry name" value="Metallo-hydrolase/oxidoreductase"/>
    <property type="match status" value="1"/>
</dbReference>
<dbReference type="RefSeq" id="WP_132120934.1">
    <property type="nucleotide sequence ID" value="NZ_SMJU01000014.1"/>
</dbReference>
<dbReference type="Pfam" id="PF12706">
    <property type="entry name" value="Lactamase_B_2"/>
    <property type="match status" value="1"/>
</dbReference>
<dbReference type="PANTHER" id="PTHR15032:SF4">
    <property type="entry name" value="N-ACYL-PHOSPHATIDYLETHANOLAMINE-HYDROLYZING PHOSPHOLIPASE D"/>
    <property type="match status" value="1"/>
</dbReference>
<dbReference type="GO" id="GO:0016787">
    <property type="term" value="F:hydrolase activity"/>
    <property type="evidence" value="ECO:0007669"/>
    <property type="project" value="UniProtKB-KW"/>
</dbReference>
<name>A0A4R4K270_9BACT</name>
<feature type="domain" description="Metallo-beta-lactamase" evidence="1">
    <location>
        <begin position="8"/>
        <end position="141"/>
    </location>
</feature>
<evidence type="ECO:0000259" key="1">
    <source>
        <dbReference type="Pfam" id="PF12706"/>
    </source>
</evidence>
<evidence type="ECO:0000313" key="3">
    <source>
        <dbReference type="Proteomes" id="UP000295706"/>
    </source>
</evidence>
<accession>A0A4R4K270</accession>
<dbReference type="EMBL" id="SMJU01000014">
    <property type="protein sequence ID" value="TDB61434.1"/>
    <property type="molecule type" value="Genomic_DNA"/>
</dbReference>
<organism evidence="2 3">
    <name type="scientific">Arundinibacter roseus</name>
    <dbReference type="NCBI Taxonomy" id="2070510"/>
    <lineage>
        <taxon>Bacteria</taxon>
        <taxon>Pseudomonadati</taxon>
        <taxon>Bacteroidota</taxon>
        <taxon>Cytophagia</taxon>
        <taxon>Cytophagales</taxon>
        <taxon>Spirosomataceae</taxon>
        <taxon>Arundinibacter</taxon>
    </lineage>
</organism>
<dbReference type="AlphaFoldDB" id="A0A4R4K270"/>
<dbReference type="PANTHER" id="PTHR15032">
    <property type="entry name" value="N-ACYL-PHOSPHATIDYLETHANOLAMINE-HYDROLYZING PHOSPHOLIPASE D"/>
    <property type="match status" value="1"/>
</dbReference>
<protein>
    <submittedName>
        <fullName evidence="2">MBL fold metallo-hydrolase</fullName>
    </submittedName>
</protein>
<dbReference type="OrthoDB" id="9805728at2"/>
<keyword evidence="2" id="KW-0378">Hydrolase</keyword>
<proteinExistence type="predicted"/>